<name>A0AB39BUI3_9BACI</name>
<reference evidence="1" key="1">
    <citation type="submission" date="2024-07" db="EMBL/GenBank/DDBJ databases">
        <title>Identification and characteristics of an arsenic-resistant bacterial isolate, which belongs to a novel species.</title>
        <authorList>
            <person name="Juszczyk A."/>
            <person name="Kowalczyk A."/>
            <person name="Was K."/>
            <person name="Kosowicz W."/>
            <person name="Budzyn A."/>
            <person name="Latowski D."/>
        </authorList>
    </citation>
    <scope>NUCLEOTIDE SEQUENCE</scope>
    <source>
        <strain evidence="1">As8PL</strain>
    </source>
</reference>
<protein>
    <submittedName>
        <fullName evidence="1">Uncharacterized protein</fullName>
    </submittedName>
</protein>
<proteinExistence type="predicted"/>
<dbReference type="AlphaFoldDB" id="A0AB39BUI3"/>
<evidence type="ECO:0000313" key="1">
    <source>
        <dbReference type="EMBL" id="XDI37571.1"/>
    </source>
</evidence>
<organism evidence="1">
    <name type="scientific">Alkalihalophilus sp. As8PL</name>
    <dbReference type="NCBI Taxonomy" id="3237103"/>
    <lineage>
        <taxon>Bacteria</taxon>
        <taxon>Bacillati</taxon>
        <taxon>Bacillota</taxon>
        <taxon>Bacilli</taxon>
        <taxon>Bacillales</taxon>
        <taxon>Bacillaceae</taxon>
        <taxon>Alkalihalophilus</taxon>
    </lineage>
</organism>
<dbReference type="RefSeq" id="WP_368504904.1">
    <property type="nucleotide sequence ID" value="NZ_CP162551.1"/>
</dbReference>
<accession>A0AB39BUI3</accession>
<dbReference type="EMBL" id="CP162551">
    <property type="protein sequence ID" value="XDI37571.1"/>
    <property type="molecule type" value="Genomic_DNA"/>
</dbReference>
<sequence>MLSMIEQTIFKREIEKLSEEYLACPNDQLKQQIKEEIIQLSSVLMKTVRINQLINYFYFEKISISTSFRICNISTTSLK</sequence>
<gene>
    <name evidence="1" type="ORF">AB3N04_04440</name>
</gene>